<evidence type="ECO:0000256" key="5">
    <source>
        <dbReference type="ARBA" id="ARBA00022842"/>
    </source>
</evidence>
<feature type="binding site" evidence="8">
    <location>
        <position position="25"/>
    </location>
    <ligand>
        <name>GTP</name>
        <dbReference type="ChEBI" id="CHEBI:37565"/>
    </ligand>
</feature>
<keyword evidence="1 8" id="KW-0963">Cytoplasm</keyword>
<keyword evidence="3 8" id="KW-0479">Metal-binding</keyword>
<comment type="domain">
    <text evidence="8">The N-terminal domain determines nucleotide recognition and specific binding, while the C-terminal domain determines the specific binding to the target protein.</text>
</comment>
<keyword evidence="2 8" id="KW-0808">Transferase</keyword>
<dbReference type="PANTHER" id="PTHR19136:SF81">
    <property type="entry name" value="MOLYBDENUM COFACTOR GUANYLYLTRANSFERASE"/>
    <property type="match status" value="1"/>
</dbReference>
<dbReference type="Gene3D" id="3.90.550.10">
    <property type="entry name" value="Spore Coat Polysaccharide Biosynthesis Protein SpsA, Chain A"/>
    <property type="match status" value="1"/>
</dbReference>
<evidence type="ECO:0000256" key="7">
    <source>
        <dbReference type="ARBA" id="ARBA00023150"/>
    </source>
</evidence>
<comment type="subunit">
    <text evidence="8">Monomer.</text>
</comment>
<dbReference type="InterPro" id="IPR025877">
    <property type="entry name" value="MobA-like_NTP_Trfase"/>
</dbReference>
<dbReference type="InterPro" id="IPR013482">
    <property type="entry name" value="Molybde_CF_guanTrfase"/>
</dbReference>
<dbReference type="HAMAP" id="MF_00316">
    <property type="entry name" value="MobA"/>
    <property type="match status" value="1"/>
</dbReference>
<evidence type="ECO:0000256" key="8">
    <source>
        <dbReference type="HAMAP-Rule" id="MF_00316"/>
    </source>
</evidence>
<feature type="binding site" evidence="8">
    <location>
        <position position="53"/>
    </location>
    <ligand>
        <name>GTP</name>
        <dbReference type="ChEBI" id="CHEBI:37565"/>
    </ligand>
</feature>
<dbReference type="Proteomes" id="UP001156664">
    <property type="component" value="Unassembled WGS sequence"/>
</dbReference>
<reference evidence="11" key="1">
    <citation type="journal article" date="2019" name="Int. J. Syst. Evol. Microbiol.">
        <title>The Global Catalogue of Microorganisms (GCM) 10K type strain sequencing project: providing services to taxonomists for standard genome sequencing and annotation.</title>
        <authorList>
            <consortium name="The Broad Institute Genomics Platform"/>
            <consortium name="The Broad Institute Genome Sequencing Center for Infectious Disease"/>
            <person name="Wu L."/>
            <person name="Ma J."/>
        </authorList>
    </citation>
    <scope>NUCLEOTIDE SEQUENCE [LARGE SCALE GENOMIC DNA]</scope>
    <source>
        <strain evidence="11">NBRC 105857</strain>
    </source>
</reference>
<feature type="binding site" evidence="8">
    <location>
        <position position="71"/>
    </location>
    <ligand>
        <name>GTP</name>
        <dbReference type="ChEBI" id="CHEBI:37565"/>
    </ligand>
</feature>
<dbReference type="NCBIfam" id="TIGR02665">
    <property type="entry name" value="molyb_mobA"/>
    <property type="match status" value="1"/>
</dbReference>
<protein>
    <recommendedName>
        <fullName evidence="8">Molybdenum cofactor guanylyltransferase</fullName>
        <shortName evidence="8">MoCo guanylyltransferase</shortName>
        <ecNumber evidence="8">2.7.7.77</ecNumber>
    </recommendedName>
    <alternativeName>
        <fullName evidence="8">GTP:molybdopterin guanylyltransferase</fullName>
    </alternativeName>
    <alternativeName>
        <fullName evidence="8">Mo-MPT guanylyltransferase</fullName>
    </alternativeName>
    <alternativeName>
        <fullName evidence="8">Molybdopterin guanylyltransferase</fullName>
    </alternativeName>
    <alternativeName>
        <fullName evidence="8">Molybdopterin-guanine dinucleotide synthase</fullName>
        <shortName evidence="8">MGD synthase</shortName>
    </alternativeName>
</protein>
<keyword evidence="5 8" id="KW-0460">Magnesium</keyword>
<dbReference type="SUPFAM" id="SSF53448">
    <property type="entry name" value="Nucleotide-diphospho-sugar transferases"/>
    <property type="match status" value="1"/>
</dbReference>
<organism evidence="10 11">
    <name type="scientific">Limnobacter litoralis</name>
    <dbReference type="NCBI Taxonomy" id="481366"/>
    <lineage>
        <taxon>Bacteria</taxon>
        <taxon>Pseudomonadati</taxon>
        <taxon>Pseudomonadota</taxon>
        <taxon>Betaproteobacteria</taxon>
        <taxon>Burkholderiales</taxon>
        <taxon>Burkholderiaceae</taxon>
        <taxon>Limnobacter</taxon>
    </lineage>
</organism>
<comment type="subcellular location">
    <subcellularLocation>
        <location evidence="8">Cytoplasm</location>
    </subcellularLocation>
</comment>
<dbReference type="GO" id="GO:0016779">
    <property type="term" value="F:nucleotidyltransferase activity"/>
    <property type="evidence" value="ECO:0007669"/>
    <property type="project" value="UniProtKB-KW"/>
</dbReference>
<evidence type="ECO:0000256" key="2">
    <source>
        <dbReference type="ARBA" id="ARBA00022679"/>
    </source>
</evidence>
<keyword evidence="10" id="KW-0548">Nucleotidyltransferase</keyword>
<keyword evidence="4 8" id="KW-0547">Nucleotide-binding</keyword>
<evidence type="ECO:0000259" key="9">
    <source>
        <dbReference type="Pfam" id="PF12804"/>
    </source>
</evidence>
<evidence type="ECO:0000256" key="1">
    <source>
        <dbReference type="ARBA" id="ARBA00022490"/>
    </source>
</evidence>
<comment type="function">
    <text evidence="8">Transfers a GMP moiety from GTP to Mo-molybdopterin (Mo-MPT) cofactor (Moco or molybdenum cofactor) to form Mo-molybdopterin guanine dinucleotide (Mo-MGD) cofactor.</text>
</comment>
<dbReference type="PANTHER" id="PTHR19136">
    <property type="entry name" value="MOLYBDENUM COFACTOR GUANYLYLTRANSFERASE"/>
    <property type="match status" value="1"/>
</dbReference>
<dbReference type="Pfam" id="PF12804">
    <property type="entry name" value="NTP_transf_3"/>
    <property type="match status" value="1"/>
</dbReference>
<keyword evidence="11" id="KW-1185">Reference proteome</keyword>
<feature type="binding site" evidence="8">
    <location>
        <position position="101"/>
    </location>
    <ligand>
        <name>Mg(2+)</name>
        <dbReference type="ChEBI" id="CHEBI:18420"/>
    </ligand>
</feature>
<dbReference type="EC" id="2.7.7.77" evidence="8"/>
<comment type="similarity">
    <text evidence="8">Belongs to the MobA family.</text>
</comment>
<dbReference type="EMBL" id="BSOJ01000009">
    <property type="protein sequence ID" value="GLR25874.1"/>
    <property type="molecule type" value="Genomic_DNA"/>
</dbReference>
<keyword evidence="6 8" id="KW-0342">GTP-binding</keyword>
<feature type="domain" description="MobA-like NTP transferase" evidence="9">
    <location>
        <begin position="9"/>
        <end position="163"/>
    </location>
</feature>
<evidence type="ECO:0000313" key="10">
    <source>
        <dbReference type="EMBL" id="GLR25874.1"/>
    </source>
</evidence>
<gene>
    <name evidence="8 10" type="primary">mobA</name>
    <name evidence="10" type="ORF">GCM10007875_09620</name>
</gene>
<comment type="cofactor">
    <cofactor evidence="8">
        <name>Mg(2+)</name>
        <dbReference type="ChEBI" id="CHEBI:18420"/>
    </cofactor>
</comment>
<evidence type="ECO:0000256" key="3">
    <source>
        <dbReference type="ARBA" id="ARBA00022723"/>
    </source>
</evidence>
<evidence type="ECO:0000256" key="4">
    <source>
        <dbReference type="ARBA" id="ARBA00022741"/>
    </source>
</evidence>
<keyword evidence="7 8" id="KW-0501">Molybdenum cofactor biosynthesis</keyword>
<evidence type="ECO:0000256" key="6">
    <source>
        <dbReference type="ARBA" id="ARBA00023134"/>
    </source>
</evidence>
<accession>A0ABQ5YP28</accession>
<evidence type="ECO:0000313" key="11">
    <source>
        <dbReference type="Proteomes" id="UP001156664"/>
    </source>
</evidence>
<dbReference type="CDD" id="cd02503">
    <property type="entry name" value="MobA"/>
    <property type="match status" value="1"/>
</dbReference>
<sequence>MIDKEQIEAVILAGGMGRRMGGVDKGLQTFKNAPLALHALLRLQQQLDYICINANRNLGAYEGFGLPVVCDRLTDYQGPLAGIHAAMSESSAPFILSVPCDVPFFPLNLAEKLYAPFEDDPQLELTIASSQGKSQPVFMMAKSHLLMSIEDFLKRGERKIDKWYANHRHALVEFDDPAAFHNVNTLQELAELEKQS</sequence>
<feature type="binding site" evidence="8">
    <location>
        <position position="101"/>
    </location>
    <ligand>
        <name>GTP</name>
        <dbReference type="ChEBI" id="CHEBI:37565"/>
    </ligand>
</feature>
<comment type="caution">
    <text evidence="10">The sequence shown here is derived from an EMBL/GenBank/DDBJ whole genome shotgun (WGS) entry which is preliminary data.</text>
</comment>
<proteinExistence type="inferred from homology"/>
<dbReference type="RefSeq" id="WP_284280316.1">
    <property type="nucleotide sequence ID" value="NZ_BSOJ01000009.1"/>
</dbReference>
<dbReference type="InterPro" id="IPR029044">
    <property type="entry name" value="Nucleotide-diphossugar_trans"/>
</dbReference>
<comment type="catalytic activity">
    <reaction evidence="8">
        <text>Mo-molybdopterin + GTP + H(+) = Mo-molybdopterin guanine dinucleotide + diphosphate</text>
        <dbReference type="Rhea" id="RHEA:34243"/>
        <dbReference type="ChEBI" id="CHEBI:15378"/>
        <dbReference type="ChEBI" id="CHEBI:33019"/>
        <dbReference type="ChEBI" id="CHEBI:37565"/>
        <dbReference type="ChEBI" id="CHEBI:71302"/>
        <dbReference type="ChEBI" id="CHEBI:71310"/>
        <dbReference type="EC" id="2.7.7.77"/>
    </reaction>
</comment>
<feature type="binding site" evidence="8">
    <location>
        <begin position="12"/>
        <end position="14"/>
    </location>
    <ligand>
        <name>GTP</name>
        <dbReference type="ChEBI" id="CHEBI:37565"/>
    </ligand>
</feature>
<name>A0ABQ5YP28_9BURK</name>